<dbReference type="EMBL" id="LMWV01000046">
    <property type="protein sequence ID" value="KUN58424.1"/>
    <property type="molecule type" value="Genomic_DNA"/>
</dbReference>
<comment type="caution">
    <text evidence="1">The sequence shown here is derived from an EMBL/GenBank/DDBJ whole genome shotgun (WGS) entry which is preliminary data.</text>
</comment>
<evidence type="ECO:0000313" key="1">
    <source>
        <dbReference type="EMBL" id="KUN58424.1"/>
    </source>
</evidence>
<dbReference type="AlphaFoldDB" id="A0A124HVH5"/>
<evidence type="ECO:0000313" key="2">
    <source>
        <dbReference type="Proteomes" id="UP000054375"/>
    </source>
</evidence>
<organism evidence="1 2">
    <name type="scientific">Streptomyces griseorubiginosus</name>
    <dbReference type="NCBI Taxonomy" id="67304"/>
    <lineage>
        <taxon>Bacteria</taxon>
        <taxon>Bacillati</taxon>
        <taxon>Actinomycetota</taxon>
        <taxon>Actinomycetes</taxon>
        <taxon>Kitasatosporales</taxon>
        <taxon>Streptomycetaceae</taxon>
        <taxon>Streptomyces</taxon>
    </lineage>
</organism>
<protein>
    <submittedName>
        <fullName evidence="1">Uncharacterized protein</fullName>
    </submittedName>
</protein>
<keyword evidence="2" id="KW-1185">Reference proteome</keyword>
<reference evidence="1 2" key="1">
    <citation type="submission" date="2015-10" db="EMBL/GenBank/DDBJ databases">
        <title>Draft genome sequence of Streptomyces griseorubiginosus DSM 40469, type strain for the species Streptomyces griseorubiginosus.</title>
        <authorList>
            <person name="Ruckert C."/>
            <person name="Winkler A."/>
            <person name="Kalinowski J."/>
            <person name="Kampfer P."/>
            <person name="Glaeser S."/>
        </authorList>
    </citation>
    <scope>NUCLEOTIDE SEQUENCE [LARGE SCALE GENOMIC DNA]</scope>
    <source>
        <strain evidence="1 2">DSM 40469</strain>
    </source>
</reference>
<dbReference type="RefSeq" id="WP_062246772.1">
    <property type="nucleotide sequence ID" value="NZ_JBPJFL010000004.1"/>
</dbReference>
<name>A0A124HVH5_9ACTN</name>
<accession>A0A124HVH5</accession>
<proteinExistence type="predicted"/>
<gene>
    <name evidence="1" type="ORF">AQJ54_41895</name>
</gene>
<sequence length="89" mass="10141">MTNTLVNVHDIDWDLNWTPNGEPRTPWDQITTEDADDHLVSSREMGETVCEQEYLTADRDGQPLRIVLLKVAPEAHASEDLGVVYEYTL</sequence>
<dbReference type="Proteomes" id="UP000054375">
    <property type="component" value="Unassembled WGS sequence"/>
</dbReference>